<evidence type="ECO:0000313" key="11">
    <source>
        <dbReference type="EMBL" id="CAG2201162.1"/>
    </source>
</evidence>
<dbReference type="InterPro" id="IPR043502">
    <property type="entry name" value="DNA/RNA_pol_sf"/>
</dbReference>
<evidence type="ECO:0000256" key="7">
    <source>
        <dbReference type="ARBA" id="ARBA00023125"/>
    </source>
</evidence>
<accession>A0A8S3QXK1</accession>
<dbReference type="CDD" id="cd09275">
    <property type="entry name" value="RNase_HI_RT_DIRS1"/>
    <property type="match status" value="1"/>
</dbReference>
<keyword evidence="7" id="KW-0238">DNA-binding</keyword>
<evidence type="ECO:0000256" key="4">
    <source>
        <dbReference type="ARBA" id="ARBA00022759"/>
    </source>
</evidence>
<keyword evidence="3" id="KW-0540">Nuclease</keyword>
<dbReference type="GO" id="GO:0016787">
    <property type="term" value="F:hydrolase activity"/>
    <property type="evidence" value="ECO:0007669"/>
    <property type="project" value="UniProtKB-KW"/>
</dbReference>
<proteinExistence type="predicted"/>
<organism evidence="11 12">
    <name type="scientific">Mytilus edulis</name>
    <name type="common">Blue mussel</name>
    <dbReference type="NCBI Taxonomy" id="6550"/>
    <lineage>
        <taxon>Eukaryota</taxon>
        <taxon>Metazoa</taxon>
        <taxon>Spiralia</taxon>
        <taxon>Lophotrochozoa</taxon>
        <taxon>Mollusca</taxon>
        <taxon>Bivalvia</taxon>
        <taxon>Autobranchia</taxon>
        <taxon>Pteriomorphia</taxon>
        <taxon>Mytilida</taxon>
        <taxon>Mytiloidea</taxon>
        <taxon>Mytilidae</taxon>
        <taxon>Mytilinae</taxon>
        <taxon>Mytilus</taxon>
    </lineage>
</organism>
<keyword evidence="6" id="KW-0695">RNA-directed DNA polymerase</keyword>
<keyword evidence="4" id="KW-0255">Endonuclease</keyword>
<dbReference type="GO" id="GO:0003677">
    <property type="term" value="F:DNA binding"/>
    <property type="evidence" value="ECO:0007669"/>
    <property type="project" value="UniProtKB-KW"/>
</dbReference>
<dbReference type="GO" id="GO:0008270">
    <property type="term" value="F:zinc ion binding"/>
    <property type="evidence" value="ECO:0007669"/>
    <property type="project" value="InterPro"/>
</dbReference>
<name>A0A8S3QXK1_MYTED</name>
<dbReference type="Proteomes" id="UP000683360">
    <property type="component" value="Unassembled WGS sequence"/>
</dbReference>
<dbReference type="SUPFAM" id="SSF47823">
    <property type="entry name" value="lambda integrase-like, N-terminal domain"/>
    <property type="match status" value="1"/>
</dbReference>
<dbReference type="Gene3D" id="1.10.150.130">
    <property type="match status" value="1"/>
</dbReference>
<reference evidence="11" key="1">
    <citation type="submission" date="2021-03" db="EMBL/GenBank/DDBJ databases">
        <authorList>
            <person name="Bekaert M."/>
        </authorList>
    </citation>
    <scope>NUCLEOTIDE SEQUENCE</scope>
</reference>
<evidence type="ECO:0000313" key="12">
    <source>
        <dbReference type="Proteomes" id="UP000683360"/>
    </source>
</evidence>
<evidence type="ECO:0000256" key="8">
    <source>
        <dbReference type="SAM" id="MobiDB-lite"/>
    </source>
</evidence>
<evidence type="ECO:0000256" key="3">
    <source>
        <dbReference type="ARBA" id="ARBA00022722"/>
    </source>
</evidence>
<dbReference type="GO" id="GO:0003964">
    <property type="term" value="F:RNA-directed DNA polymerase activity"/>
    <property type="evidence" value="ECO:0007669"/>
    <property type="project" value="UniProtKB-KW"/>
</dbReference>
<dbReference type="InterPro" id="IPR041373">
    <property type="entry name" value="RT_RNaseH"/>
</dbReference>
<sequence length="704" mass="79580">MSDIEPDKLLDMEDVEMPGQAASDEITNADLLSLMKTYFTRKLTGIERNFADTTHDLARKVQKSESSFKFKGNKVQFDLNSDLLDNIDIAVDCIEHRRYDKAVKVLKESGQSLKKRNKLIRIADKSEGGWKTVDEYLSDDVASDSEDEKRIRAADGRAVKKLKTVKQDKRQNIKKRPAESAGGPSSIAHNGNNGGFSQQQPFLVAGAAAPITSRRNRTRDICYNCGLYGHWAKDFLPFGLCSAGYVFTKVVRPLIAHWRKDGIKITVYLDDGLCLAETEKLCCEQSVRVKNDLILSGFVPNKDKCIWTPVQTLVWLGFTWNLKSSLMELPLIKIENFINLIDVILSKAFKVKIRLLAKLCGKIISFSPAIGNVTQIMTRCTFSVINLRQDWDQYVDLRQHSDSIQEIMFWKQNIHCLKPVPLLRNNSEFNVFTDASDIGAGGYLQGTDYIAHRQWSVTEATKSSTWREIKAIELTLDSFAKVLEHSSVTFFTDNQNAVSIIKKGSKLPHLQVSCGAEGTLVVPKWQSAAFWPLIFKQNSEYACYVVDVLEFHEAERIFVAGNNLNSLFANGQFHGKILATIFSVGFWSQNEQIKHPELKALFNSLSSTILDARAKSTVEKYAGYFKRFVKWTEKYSEIKCVLPCQELYVGLYLQNLIQSANHYSVIESAFYGIKWAHNLAGVANPCDSEMAVYVDELQEQKKVN</sequence>
<protein>
    <submittedName>
        <fullName evidence="11">Uncharacterized protein</fullName>
    </submittedName>
</protein>
<dbReference type="GO" id="GO:0004519">
    <property type="term" value="F:endonuclease activity"/>
    <property type="evidence" value="ECO:0007669"/>
    <property type="project" value="UniProtKB-KW"/>
</dbReference>
<dbReference type="InterPro" id="IPR043128">
    <property type="entry name" value="Rev_trsase/Diguanyl_cyclase"/>
</dbReference>
<dbReference type="SUPFAM" id="SSF56672">
    <property type="entry name" value="DNA/RNA polymerases"/>
    <property type="match status" value="1"/>
</dbReference>
<dbReference type="OrthoDB" id="10068174at2759"/>
<dbReference type="AlphaFoldDB" id="A0A8S3QXK1"/>
<evidence type="ECO:0000259" key="10">
    <source>
        <dbReference type="Pfam" id="PF17917"/>
    </source>
</evidence>
<feature type="domain" description="Reverse transcriptase" evidence="9">
    <location>
        <begin position="228"/>
        <end position="319"/>
    </location>
</feature>
<gene>
    <name evidence="11" type="ORF">MEDL_15793</name>
</gene>
<keyword evidence="12" id="KW-1185">Reference proteome</keyword>
<dbReference type="EMBL" id="CAJPWZ010000834">
    <property type="protein sequence ID" value="CAG2201162.1"/>
    <property type="molecule type" value="Genomic_DNA"/>
</dbReference>
<evidence type="ECO:0000256" key="5">
    <source>
        <dbReference type="ARBA" id="ARBA00022801"/>
    </source>
</evidence>
<dbReference type="InterPro" id="IPR000477">
    <property type="entry name" value="RT_dom"/>
</dbReference>
<evidence type="ECO:0000256" key="6">
    <source>
        <dbReference type="ARBA" id="ARBA00022918"/>
    </source>
</evidence>
<evidence type="ECO:0000256" key="1">
    <source>
        <dbReference type="ARBA" id="ARBA00022679"/>
    </source>
</evidence>
<evidence type="ECO:0000256" key="2">
    <source>
        <dbReference type="ARBA" id="ARBA00022695"/>
    </source>
</evidence>
<dbReference type="InterPro" id="IPR052055">
    <property type="entry name" value="Hepadnavirus_pol/RT"/>
</dbReference>
<dbReference type="Pfam" id="PF17917">
    <property type="entry name" value="RT_RNaseH"/>
    <property type="match status" value="1"/>
</dbReference>
<keyword evidence="1" id="KW-0808">Transferase</keyword>
<feature type="region of interest" description="Disordered" evidence="8">
    <location>
        <begin position="164"/>
        <end position="192"/>
    </location>
</feature>
<keyword evidence="2" id="KW-0548">Nucleotidyltransferase</keyword>
<dbReference type="Gene3D" id="3.30.70.270">
    <property type="match status" value="1"/>
</dbReference>
<dbReference type="PANTHER" id="PTHR33050">
    <property type="entry name" value="REVERSE TRANSCRIPTASE DOMAIN-CONTAINING PROTEIN"/>
    <property type="match status" value="1"/>
</dbReference>
<keyword evidence="5" id="KW-0378">Hydrolase</keyword>
<comment type="caution">
    <text evidence="11">The sequence shown here is derived from an EMBL/GenBank/DDBJ whole genome shotgun (WGS) entry which is preliminary data.</text>
</comment>
<evidence type="ECO:0000259" key="9">
    <source>
        <dbReference type="Pfam" id="PF00078"/>
    </source>
</evidence>
<dbReference type="PANTHER" id="PTHR33050:SF7">
    <property type="entry name" value="RIBONUCLEASE H"/>
    <property type="match status" value="1"/>
</dbReference>
<dbReference type="Pfam" id="PF00078">
    <property type="entry name" value="RVT_1"/>
    <property type="match status" value="1"/>
</dbReference>
<dbReference type="InterPro" id="IPR010998">
    <property type="entry name" value="Integrase_recombinase_N"/>
</dbReference>
<feature type="domain" description="Reverse transcriptase RNase H-like" evidence="10">
    <location>
        <begin position="426"/>
        <end position="510"/>
    </location>
</feature>